<sequence length="389" mass="43085">MGLAKLYRAVSRLSQPFKFLAHLSLCGYVSGLLCLLSGSLLLAFFGSNIREEKAVKRIPTWMGIIATGSGIMLLFVAVILTILLCRLAHQQTARQGHQSSLMERFPSQPGLYPVQPSPNQVRAVTPGQPGNPENPETEKLTETGTRTKMSPLPNFRLVLVLALLVGVYLADGQPDYCRCSARDEARTALHCSGDDALAKLTECGKMLLPEDAVLQLSDWSFASRLEHLSVRECRFERLQLEGATNLTSLSLASNELRLVDSLESLVNISVGPVNISVLWDTYLPALQVLDLSWNKLTSLCGSCFAAQPRLSKLWLEHNRLKALPSKAFVGNSQLVAVYLAENPWHCDDQLKSWRNKWLLSLSNNPDKHRPSLEVQDSPRVLCASPSNWK</sequence>
<evidence type="ECO:0000313" key="1">
    <source>
        <dbReference type="EMBL" id="KAG0433525.1"/>
    </source>
</evidence>
<name>A0AC60QHZ0_IXOPE</name>
<keyword evidence="2" id="KW-1185">Reference proteome</keyword>
<reference evidence="1 2" key="1">
    <citation type="journal article" date="2020" name="Cell">
        <title>Large-Scale Comparative Analyses of Tick Genomes Elucidate Their Genetic Diversity and Vector Capacities.</title>
        <authorList>
            <consortium name="Tick Genome and Microbiome Consortium (TIGMIC)"/>
            <person name="Jia N."/>
            <person name="Wang J."/>
            <person name="Shi W."/>
            <person name="Du L."/>
            <person name="Sun Y."/>
            <person name="Zhan W."/>
            <person name="Jiang J.F."/>
            <person name="Wang Q."/>
            <person name="Zhang B."/>
            <person name="Ji P."/>
            <person name="Bell-Sakyi L."/>
            <person name="Cui X.M."/>
            <person name="Yuan T.T."/>
            <person name="Jiang B.G."/>
            <person name="Yang W.F."/>
            <person name="Lam T.T."/>
            <person name="Chang Q.C."/>
            <person name="Ding S.J."/>
            <person name="Wang X.J."/>
            <person name="Zhu J.G."/>
            <person name="Ruan X.D."/>
            <person name="Zhao L."/>
            <person name="Wei J.T."/>
            <person name="Ye R.Z."/>
            <person name="Que T.C."/>
            <person name="Du C.H."/>
            <person name="Zhou Y.H."/>
            <person name="Cheng J.X."/>
            <person name="Dai P.F."/>
            <person name="Guo W.B."/>
            <person name="Han X.H."/>
            <person name="Huang E.J."/>
            <person name="Li L.F."/>
            <person name="Wei W."/>
            <person name="Gao Y.C."/>
            <person name="Liu J.Z."/>
            <person name="Shao H.Z."/>
            <person name="Wang X."/>
            <person name="Wang C.C."/>
            <person name="Yang T.C."/>
            <person name="Huo Q.B."/>
            <person name="Li W."/>
            <person name="Chen H.Y."/>
            <person name="Chen S.E."/>
            <person name="Zhou L.G."/>
            <person name="Ni X.B."/>
            <person name="Tian J.H."/>
            <person name="Sheng Y."/>
            <person name="Liu T."/>
            <person name="Pan Y.S."/>
            <person name="Xia L.Y."/>
            <person name="Li J."/>
            <person name="Zhao F."/>
            <person name="Cao W.C."/>
        </authorList>
    </citation>
    <scope>NUCLEOTIDE SEQUENCE [LARGE SCALE GENOMIC DNA]</scope>
    <source>
        <strain evidence="1">Iper-2018</strain>
    </source>
</reference>
<organism evidence="1 2">
    <name type="scientific">Ixodes persulcatus</name>
    <name type="common">Taiga tick</name>
    <dbReference type="NCBI Taxonomy" id="34615"/>
    <lineage>
        <taxon>Eukaryota</taxon>
        <taxon>Metazoa</taxon>
        <taxon>Ecdysozoa</taxon>
        <taxon>Arthropoda</taxon>
        <taxon>Chelicerata</taxon>
        <taxon>Arachnida</taxon>
        <taxon>Acari</taxon>
        <taxon>Parasitiformes</taxon>
        <taxon>Ixodida</taxon>
        <taxon>Ixodoidea</taxon>
        <taxon>Ixodidae</taxon>
        <taxon>Ixodinae</taxon>
        <taxon>Ixodes</taxon>
    </lineage>
</organism>
<evidence type="ECO:0000313" key="2">
    <source>
        <dbReference type="Proteomes" id="UP000805193"/>
    </source>
</evidence>
<gene>
    <name evidence="1" type="ORF">HPB47_019830</name>
</gene>
<accession>A0AC60QHZ0</accession>
<feature type="non-terminal residue" evidence="1">
    <location>
        <position position="389"/>
    </location>
</feature>
<dbReference type="Proteomes" id="UP000805193">
    <property type="component" value="Unassembled WGS sequence"/>
</dbReference>
<comment type="caution">
    <text evidence="1">The sequence shown here is derived from an EMBL/GenBank/DDBJ whole genome shotgun (WGS) entry which is preliminary data.</text>
</comment>
<dbReference type="EMBL" id="JABSTQ010009050">
    <property type="protein sequence ID" value="KAG0433525.1"/>
    <property type="molecule type" value="Genomic_DNA"/>
</dbReference>
<proteinExistence type="predicted"/>
<protein>
    <submittedName>
        <fullName evidence="1">Uncharacterized protein</fullName>
    </submittedName>
</protein>